<dbReference type="Proteomes" id="UP001529245">
    <property type="component" value="Unassembled WGS sequence"/>
</dbReference>
<protein>
    <submittedName>
        <fullName evidence="3">Uncharacterized protein</fullName>
    </submittedName>
</protein>
<dbReference type="RefSeq" id="WP_283204473.1">
    <property type="nucleotide sequence ID" value="NZ_JASGCB010000031.1"/>
</dbReference>
<feature type="transmembrane region" description="Helical" evidence="2">
    <location>
        <begin position="16"/>
        <end position="35"/>
    </location>
</feature>
<evidence type="ECO:0000313" key="4">
    <source>
        <dbReference type="Proteomes" id="UP001529245"/>
    </source>
</evidence>
<evidence type="ECO:0000256" key="2">
    <source>
        <dbReference type="SAM" id="Phobius"/>
    </source>
</evidence>
<accession>A0ABT6Y171</accession>
<name>A0ABT6Y171_ALISE</name>
<reference evidence="3 4" key="1">
    <citation type="submission" date="2023-04" db="EMBL/GenBank/DDBJ databases">
        <title>A. sendaiensis sub sp. chiapanensis a novel subspecie with specific adaptation in bacterial cell wall isolated from an active volcano.</title>
        <authorList>
            <person name="Alvarez Gutierrez P.E."/>
            <person name="Ortiz Cortes L.Y."/>
        </authorList>
    </citation>
    <scope>NUCLEOTIDE SEQUENCE [LARGE SCALE GENOMIC DNA]</scope>
    <source>
        <strain evidence="3 4">PA2</strain>
    </source>
</reference>
<feature type="transmembrane region" description="Helical" evidence="2">
    <location>
        <begin position="41"/>
        <end position="63"/>
    </location>
</feature>
<proteinExistence type="predicted"/>
<keyword evidence="2" id="KW-0472">Membrane</keyword>
<organism evidence="3 4">
    <name type="scientific">Alicyclobacillus sendaiensis PA2</name>
    <dbReference type="NCBI Taxonomy" id="3029425"/>
    <lineage>
        <taxon>Bacteria</taxon>
        <taxon>Bacillati</taxon>
        <taxon>Bacillota</taxon>
        <taxon>Bacilli</taxon>
        <taxon>Bacillales</taxon>
        <taxon>Alicyclobacillaceae</taxon>
        <taxon>Alicyclobacillus</taxon>
    </lineage>
</organism>
<dbReference type="EMBL" id="JASGCB010000031">
    <property type="protein sequence ID" value="MDI9261065.1"/>
    <property type="molecule type" value="Genomic_DNA"/>
</dbReference>
<feature type="region of interest" description="Disordered" evidence="1">
    <location>
        <begin position="64"/>
        <end position="100"/>
    </location>
</feature>
<feature type="compositionally biased region" description="Basic and acidic residues" evidence="1">
    <location>
        <begin position="75"/>
        <end position="100"/>
    </location>
</feature>
<sequence length="100" mass="11413">MKRPIFANLDRDTKKGIYLLALAAFNVGVMFGAAYLQFSLFWIDVSCLSSIIFSFFVLHHYGFLSTPSSTTKGVSDTRQDDERESSGHQKHDYDHTHLHK</sequence>
<evidence type="ECO:0000256" key="1">
    <source>
        <dbReference type="SAM" id="MobiDB-lite"/>
    </source>
</evidence>
<gene>
    <name evidence="3" type="ORF">QID03_12940</name>
</gene>
<evidence type="ECO:0000313" key="3">
    <source>
        <dbReference type="EMBL" id="MDI9261065.1"/>
    </source>
</evidence>
<keyword evidence="2" id="KW-0812">Transmembrane</keyword>
<feature type="compositionally biased region" description="Polar residues" evidence="1">
    <location>
        <begin position="65"/>
        <end position="74"/>
    </location>
</feature>
<keyword evidence="4" id="KW-1185">Reference proteome</keyword>
<comment type="caution">
    <text evidence="3">The sequence shown here is derived from an EMBL/GenBank/DDBJ whole genome shotgun (WGS) entry which is preliminary data.</text>
</comment>
<keyword evidence="2" id="KW-1133">Transmembrane helix</keyword>